<keyword evidence="1" id="KW-0732">Signal</keyword>
<comment type="caution">
    <text evidence="2">The sequence shown here is derived from an EMBL/GenBank/DDBJ whole genome shotgun (WGS) entry which is preliminary data.</text>
</comment>
<feature type="signal peptide" evidence="1">
    <location>
        <begin position="1"/>
        <end position="18"/>
    </location>
</feature>
<feature type="chain" id="PRO_5047383107" description="Pilus formation protein N-terminal domain-containing protein" evidence="1">
    <location>
        <begin position="19"/>
        <end position="143"/>
    </location>
</feature>
<protein>
    <recommendedName>
        <fullName evidence="4">Pilus formation protein N-terminal domain-containing protein</fullName>
    </recommendedName>
</protein>
<name>A0ABW2R1C7_9NEIS</name>
<evidence type="ECO:0000313" key="3">
    <source>
        <dbReference type="Proteomes" id="UP001596473"/>
    </source>
</evidence>
<keyword evidence="3" id="KW-1185">Reference proteome</keyword>
<evidence type="ECO:0008006" key="4">
    <source>
        <dbReference type="Google" id="ProtNLM"/>
    </source>
</evidence>
<organism evidence="2 3">
    <name type="scientific">Iodobacter arcticus</name>
    <dbReference type="NCBI Taxonomy" id="590593"/>
    <lineage>
        <taxon>Bacteria</taxon>
        <taxon>Pseudomonadati</taxon>
        <taxon>Pseudomonadota</taxon>
        <taxon>Betaproteobacteria</taxon>
        <taxon>Neisseriales</taxon>
        <taxon>Chitinibacteraceae</taxon>
        <taxon>Iodobacter</taxon>
    </lineage>
</organism>
<evidence type="ECO:0000313" key="2">
    <source>
        <dbReference type="EMBL" id="MFC7421585.1"/>
    </source>
</evidence>
<dbReference type="Proteomes" id="UP001596473">
    <property type="component" value="Unassembled WGS sequence"/>
</dbReference>
<accession>A0ABW2R1C7</accession>
<evidence type="ECO:0000256" key="1">
    <source>
        <dbReference type="SAM" id="SignalP"/>
    </source>
</evidence>
<proteinExistence type="predicted"/>
<gene>
    <name evidence="2" type="ORF">ACFQNF_17110</name>
</gene>
<dbReference type="RefSeq" id="WP_380189124.1">
    <property type="nucleotide sequence ID" value="NZ_JBHTBQ010000035.1"/>
</dbReference>
<dbReference type="EMBL" id="JBHTBQ010000035">
    <property type="protein sequence ID" value="MFC7421585.1"/>
    <property type="molecule type" value="Genomic_DNA"/>
</dbReference>
<sequence>MKTLLIAIALIASAPVFAAPIEKAPEIIKLPRIEVVAKRTHPLKTLLVMVASGTAINKNTPIIKLPRIEVVAKRTHLLKSASTIVAADTQIIRLPRIEVIGKKDCVPERVAQTAEQENMLFFKAAYPSLIVAKKINPFMPYGV</sequence>
<reference evidence="3" key="1">
    <citation type="journal article" date="2019" name="Int. J. Syst. Evol. Microbiol.">
        <title>The Global Catalogue of Microorganisms (GCM) 10K type strain sequencing project: providing services to taxonomists for standard genome sequencing and annotation.</title>
        <authorList>
            <consortium name="The Broad Institute Genomics Platform"/>
            <consortium name="The Broad Institute Genome Sequencing Center for Infectious Disease"/>
            <person name="Wu L."/>
            <person name="Ma J."/>
        </authorList>
    </citation>
    <scope>NUCLEOTIDE SEQUENCE [LARGE SCALE GENOMIC DNA]</scope>
    <source>
        <strain evidence="3">CCUG 62945</strain>
    </source>
</reference>